<evidence type="ECO:0000256" key="4">
    <source>
        <dbReference type="ARBA" id="ARBA00022723"/>
    </source>
</evidence>
<dbReference type="Gene3D" id="3.30.420.40">
    <property type="match status" value="2"/>
</dbReference>
<dbReference type="PRINTS" id="PR00789">
    <property type="entry name" value="OSIALOPTASE"/>
</dbReference>
<keyword evidence="4" id="KW-0479">Metal-binding</keyword>
<reference evidence="9" key="2">
    <citation type="journal article" date="2021" name="PeerJ">
        <title>Extensive microbial diversity within the chicken gut microbiome revealed by metagenomics and culture.</title>
        <authorList>
            <person name="Gilroy R."/>
            <person name="Ravi A."/>
            <person name="Getino M."/>
            <person name="Pursley I."/>
            <person name="Horton D.L."/>
            <person name="Alikhan N.F."/>
            <person name="Baker D."/>
            <person name="Gharbi K."/>
            <person name="Hall N."/>
            <person name="Watson M."/>
            <person name="Adriaenssens E.M."/>
            <person name="Foster-Nyarko E."/>
            <person name="Jarju S."/>
            <person name="Secka A."/>
            <person name="Antonio M."/>
            <person name="Oren A."/>
            <person name="Chaudhuri R.R."/>
            <person name="La Ragione R."/>
            <person name="Hildebrand F."/>
            <person name="Pallen M.J."/>
        </authorList>
    </citation>
    <scope>NUCLEOTIDE SEQUENCE</scope>
    <source>
        <strain evidence="9">CHK160-1198</strain>
    </source>
</reference>
<protein>
    <recommendedName>
        <fullName evidence="1">N(6)-L-threonylcarbamoyladenine synthase</fullName>
        <ecNumber evidence="1">2.3.1.234</ecNumber>
    </recommendedName>
</protein>
<keyword evidence="5" id="KW-0408">Iron</keyword>
<proteinExistence type="predicted"/>
<organism evidence="9 10">
    <name type="scientific">Candidatus Avacidaminococcus intestinavium</name>
    <dbReference type="NCBI Taxonomy" id="2840684"/>
    <lineage>
        <taxon>Bacteria</taxon>
        <taxon>Bacillati</taxon>
        <taxon>Bacillota</taxon>
        <taxon>Negativicutes</taxon>
        <taxon>Acidaminococcales</taxon>
        <taxon>Acidaminococcaceae</taxon>
        <taxon>Acidaminococcaceae incertae sedis</taxon>
        <taxon>Candidatus Avacidaminococcus</taxon>
    </lineage>
</organism>
<keyword evidence="3" id="KW-0819">tRNA processing</keyword>
<keyword evidence="2" id="KW-0808">Transferase</keyword>
<evidence type="ECO:0000259" key="8">
    <source>
        <dbReference type="Pfam" id="PF00814"/>
    </source>
</evidence>
<dbReference type="PANTHER" id="PTHR11735:SF6">
    <property type="entry name" value="TRNA N6-ADENOSINE THREONYLCARBAMOYLTRANSFERASE, MITOCHONDRIAL"/>
    <property type="match status" value="1"/>
</dbReference>
<accession>A0A9D1SKZ4</accession>
<evidence type="ECO:0000256" key="5">
    <source>
        <dbReference type="ARBA" id="ARBA00023004"/>
    </source>
</evidence>
<dbReference type="GO" id="GO:0046872">
    <property type="term" value="F:metal ion binding"/>
    <property type="evidence" value="ECO:0007669"/>
    <property type="project" value="UniProtKB-KW"/>
</dbReference>
<dbReference type="GO" id="GO:0008033">
    <property type="term" value="P:tRNA processing"/>
    <property type="evidence" value="ECO:0007669"/>
    <property type="project" value="UniProtKB-KW"/>
</dbReference>
<evidence type="ECO:0000256" key="2">
    <source>
        <dbReference type="ARBA" id="ARBA00022679"/>
    </source>
</evidence>
<evidence type="ECO:0000256" key="3">
    <source>
        <dbReference type="ARBA" id="ARBA00022694"/>
    </source>
</evidence>
<dbReference type="EMBL" id="DVNI01000007">
    <property type="protein sequence ID" value="HIU63533.1"/>
    <property type="molecule type" value="Genomic_DNA"/>
</dbReference>
<dbReference type="PANTHER" id="PTHR11735">
    <property type="entry name" value="TRNA N6-ADENOSINE THREONYLCARBAMOYLTRANSFERASE"/>
    <property type="match status" value="1"/>
</dbReference>
<evidence type="ECO:0000313" key="9">
    <source>
        <dbReference type="EMBL" id="HIU63533.1"/>
    </source>
</evidence>
<dbReference type="InterPro" id="IPR017861">
    <property type="entry name" value="KAE1/TsaD"/>
</dbReference>
<gene>
    <name evidence="9" type="ORF">IAB06_00625</name>
</gene>
<comment type="catalytic activity">
    <reaction evidence="7">
        <text>L-threonylcarbamoyladenylate + adenosine(37) in tRNA = N(6)-L-threonylcarbamoyladenosine(37) in tRNA + AMP + H(+)</text>
        <dbReference type="Rhea" id="RHEA:37059"/>
        <dbReference type="Rhea" id="RHEA-COMP:10162"/>
        <dbReference type="Rhea" id="RHEA-COMP:10163"/>
        <dbReference type="ChEBI" id="CHEBI:15378"/>
        <dbReference type="ChEBI" id="CHEBI:73682"/>
        <dbReference type="ChEBI" id="CHEBI:74411"/>
        <dbReference type="ChEBI" id="CHEBI:74418"/>
        <dbReference type="ChEBI" id="CHEBI:456215"/>
        <dbReference type="EC" id="2.3.1.234"/>
    </reaction>
</comment>
<evidence type="ECO:0000313" key="10">
    <source>
        <dbReference type="Proteomes" id="UP000824099"/>
    </source>
</evidence>
<dbReference type="EC" id="2.3.1.234" evidence="1"/>
<comment type="caution">
    <text evidence="9">The sequence shown here is derived from an EMBL/GenBank/DDBJ whole genome shotgun (WGS) entry which is preliminary data.</text>
</comment>
<reference evidence="9" key="1">
    <citation type="submission" date="2020-10" db="EMBL/GenBank/DDBJ databases">
        <authorList>
            <person name="Gilroy R."/>
        </authorList>
    </citation>
    <scope>NUCLEOTIDE SEQUENCE</scope>
    <source>
        <strain evidence="9">CHK160-1198</strain>
    </source>
</reference>
<dbReference type="Proteomes" id="UP000824099">
    <property type="component" value="Unassembled WGS sequence"/>
</dbReference>
<evidence type="ECO:0000256" key="6">
    <source>
        <dbReference type="ARBA" id="ARBA00023315"/>
    </source>
</evidence>
<dbReference type="AlphaFoldDB" id="A0A9D1SKZ4"/>
<feature type="domain" description="Gcp-like" evidence="8">
    <location>
        <begin position="52"/>
        <end position="303"/>
    </location>
</feature>
<dbReference type="Pfam" id="PF00814">
    <property type="entry name" value="TsaD"/>
    <property type="match status" value="1"/>
</dbReference>
<name>A0A9D1SKZ4_9FIRM</name>
<dbReference type="GO" id="GO:0061711">
    <property type="term" value="F:tRNA N(6)-L-threonylcarbamoyladenine synthase activity"/>
    <property type="evidence" value="ECO:0007669"/>
    <property type="project" value="UniProtKB-EC"/>
</dbReference>
<dbReference type="InterPro" id="IPR043129">
    <property type="entry name" value="ATPase_NBD"/>
</dbReference>
<dbReference type="InterPro" id="IPR000905">
    <property type="entry name" value="Gcp-like_dom"/>
</dbReference>
<evidence type="ECO:0000256" key="7">
    <source>
        <dbReference type="ARBA" id="ARBA00048117"/>
    </source>
</evidence>
<keyword evidence="6" id="KW-0012">Acyltransferase</keyword>
<sequence>MKVDVYLGIDTSCYTTSVAAVDKNGRIVDEARKLLMVKPGKKGLAQSEMVFQHTRNLPVLIEELFGRNDMKIIGIGVSKKPRPVENSYMPAFLSGYGLARSLAKVCCVPLVAITHQENHLEAALHSSGIGELQRGLFLHASGGTTEILVIEKQPCLKYQLTEIGGSIDLHAGQFIDRVGIALGLSFPAGPHVEALAAKAETAYVLPVAAQGTSLSFSGPCSAALRAIENGVPNANLALGVQIALAESFARVIVATVHVKKLKNIVFAGGVMSNLFIREYLKKALQKEDITLWFAGPTFSADNALGCAVAAQRLLGEGKDE</sequence>
<evidence type="ECO:0000256" key="1">
    <source>
        <dbReference type="ARBA" id="ARBA00012156"/>
    </source>
</evidence>
<dbReference type="SUPFAM" id="SSF53067">
    <property type="entry name" value="Actin-like ATPase domain"/>
    <property type="match status" value="1"/>
</dbReference>